<dbReference type="AlphaFoldDB" id="A0A7H1MKC8"/>
<dbReference type="EMBL" id="CP043431">
    <property type="protein sequence ID" value="QNT63914.1"/>
    <property type="molecule type" value="Genomic_DNA"/>
</dbReference>
<dbReference type="RefSeq" id="WP_006845565.1">
    <property type="nucleotide sequence ID" value="NZ_CP026847.1"/>
</dbReference>
<dbReference type="InterPro" id="IPR027417">
    <property type="entry name" value="P-loop_NTPase"/>
</dbReference>
<reference evidence="5 6" key="1">
    <citation type="submission" date="2019-08" db="EMBL/GenBank/DDBJ databases">
        <authorList>
            <person name="Chang H.C."/>
            <person name="Mun S.Y."/>
        </authorList>
    </citation>
    <scope>NUCLEOTIDE SEQUENCE [LARGE SCALE GENOMIC DNA]</scope>
    <source>
        <strain evidence="5 6">SK</strain>
    </source>
</reference>
<proteinExistence type="inferred from homology"/>
<comment type="subcellular location">
    <subcellularLocation>
        <location evidence="3">Cytoplasm</location>
    </subcellularLocation>
</comment>
<comment type="function">
    <text evidence="3">Catalyzes the phosphorylation of the 3'-hydroxyl group of dephosphocoenzyme A to form coenzyme A.</text>
</comment>
<dbReference type="GO" id="GO:0015937">
    <property type="term" value="P:coenzyme A biosynthetic process"/>
    <property type="evidence" value="ECO:0007669"/>
    <property type="project" value="UniProtKB-UniRule"/>
</dbReference>
<dbReference type="Proteomes" id="UP000516446">
    <property type="component" value="Chromosome"/>
</dbReference>
<comment type="catalytic activity">
    <reaction evidence="3">
        <text>3'-dephospho-CoA + ATP = ADP + CoA + H(+)</text>
        <dbReference type="Rhea" id="RHEA:18245"/>
        <dbReference type="ChEBI" id="CHEBI:15378"/>
        <dbReference type="ChEBI" id="CHEBI:30616"/>
        <dbReference type="ChEBI" id="CHEBI:57287"/>
        <dbReference type="ChEBI" id="CHEBI:57328"/>
        <dbReference type="ChEBI" id="CHEBI:456216"/>
        <dbReference type="EC" id="2.7.1.24"/>
    </reaction>
</comment>
<keyword evidence="1 3" id="KW-0547">Nucleotide-binding</keyword>
<organism evidence="5 6">
    <name type="scientific">Weissella koreensis</name>
    <dbReference type="NCBI Taxonomy" id="165096"/>
    <lineage>
        <taxon>Bacteria</taxon>
        <taxon>Bacillati</taxon>
        <taxon>Bacillota</taxon>
        <taxon>Bacilli</taxon>
        <taxon>Lactobacillales</taxon>
        <taxon>Lactobacillaceae</taxon>
        <taxon>Weissella</taxon>
    </lineage>
</organism>
<evidence type="ECO:0000313" key="5">
    <source>
        <dbReference type="EMBL" id="QNT63914.1"/>
    </source>
</evidence>
<dbReference type="PROSITE" id="PS51219">
    <property type="entry name" value="DPCK"/>
    <property type="match status" value="1"/>
</dbReference>
<evidence type="ECO:0000256" key="4">
    <source>
        <dbReference type="NCBIfam" id="TIGR00152"/>
    </source>
</evidence>
<evidence type="ECO:0000256" key="3">
    <source>
        <dbReference type="HAMAP-Rule" id="MF_00376"/>
    </source>
</evidence>
<sequence length="196" mass="22012">MLEIGITGGIATGKSSVANYIREKGYPVLDADVISREIVEPGSSTLHALELQFGPQIINQDGSLNRQLLGSVVFGDTQKIDQLNAIMHPKINQILIQQAQKLFNDGHELVFLEIPLLFETNNAAGVDKTIVVTVEPEEQQIRLMKRNHLTLLEARQRIKAQMPLDQKVQMADYVVENDRLDRMHAKVDHIISELKN</sequence>
<dbReference type="InterPro" id="IPR001977">
    <property type="entry name" value="Depp_CoAkinase"/>
</dbReference>
<dbReference type="GO" id="GO:0005737">
    <property type="term" value="C:cytoplasm"/>
    <property type="evidence" value="ECO:0007669"/>
    <property type="project" value="UniProtKB-SubCell"/>
</dbReference>
<feature type="binding site" evidence="3">
    <location>
        <begin position="11"/>
        <end position="16"/>
    </location>
    <ligand>
        <name>ATP</name>
        <dbReference type="ChEBI" id="CHEBI:30616"/>
    </ligand>
</feature>
<keyword evidence="6" id="KW-1185">Reference proteome</keyword>
<comment type="similarity">
    <text evidence="3">Belongs to the CoaE family.</text>
</comment>
<dbReference type="GO" id="GO:0005524">
    <property type="term" value="F:ATP binding"/>
    <property type="evidence" value="ECO:0007669"/>
    <property type="project" value="UniProtKB-UniRule"/>
</dbReference>
<accession>A0A7H1MKC8</accession>
<keyword evidence="2 3" id="KW-0067">ATP-binding</keyword>
<keyword evidence="3 5" id="KW-0808">Transferase</keyword>
<comment type="pathway">
    <text evidence="3">Cofactor biosynthesis; coenzyme A biosynthesis; CoA from (R)-pantothenate: step 5/5.</text>
</comment>
<protein>
    <recommendedName>
        <fullName evidence="3 4">Dephospho-CoA kinase</fullName>
        <ecNumber evidence="3 4">2.7.1.24</ecNumber>
    </recommendedName>
    <alternativeName>
        <fullName evidence="3">Dephosphocoenzyme A kinase</fullName>
    </alternativeName>
</protein>
<dbReference type="Pfam" id="PF01121">
    <property type="entry name" value="CoaE"/>
    <property type="match status" value="1"/>
</dbReference>
<evidence type="ECO:0000256" key="2">
    <source>
        <dbReference type="ARBA" id="ARBA00022840"/>
    </source>
</evidence>
<dbReference type="GO" id="GO:0004140">
    <property type="term" value="F:dephospho-CoA kinase activity"/>
    <property type="evidence" value="ECO:0007669"/>
    <property type="project" value="UniProtKB-UniRule"/>
</dbReference>
<dbReference type="CDD" id="cd02022">
    <property type="entry name" value="DPCK"/>
    <property type="match status" value="1"/>
</dbReference>
<keyword evidence="3" id="KW-0173">Coenzyme A biosynthesis</keyword>
<evidence type="ECO:0000313" key="6">
    <source>
        <dbReference type="Proteomes" id="UP000516446"/>
    </source>
</evidence>
<dbReference type="PANTHER" id="PTHR10695">
    <property type="entry name" value="DEPHOSPHO-COA KINASE-RELATED"/>
    <property type="match status" value="1"/>
</dbReference>
<dbReference type="HAMAP" id="MF_00376">
    <property type="entry name" value="Dephospho_CoA_kinase"/>
    <property type="match status" value="1"/>
</dbReference>
<dbReference type="Gene3D" id="3.40.50.300">
    <property type="entry name" value="P-loop containing nucleotide triphosphate hydrolases"/>
    <property type="match status" value="1"/>
</dbReference>
<dbReference type="NCBIfam" id="TIGR00152">
    <property type="entry name" value="dephospho-CoA kinase"/>
    <property type="match status" value="1"/>
</dbReference>
<dbReference type="EC" id="2.7.1.24" evidence="3 4"/>
<dbReference type="SUPFAM" id="SSF52540">
    <property type="entry name" value="P-loop containing nucleoside triphosphate hydrolases"/>
    <property type="match status" value="1"/>
</dbReference>
<dbReference type="PANTHER" id="PTHR10695:SF46">
    <property type="entry name" value="BIFUNCTIONAL COENZYME A SYNTHASE-RELATED"/>
    <property type="match status" value="1"/>
</dbReference>
<keyword evidence="3 5" id="KW-0418">Kinase</keyword>
<evidence type="ECO:0000256" key="1">
    <source>
        <dbReference type="ARBA" id="ARBA00022741"/>
    </source>
</evidence>
<gene>
    <name evidence="3" type="primary">coaE</name>
    <name evidence="5" type="ORF">FY536_00875</name>
</gene>
<dbReference type="UniPathway" id="UPA00241">
    <property type="reaction ID" value="UER00356"/>
</dbReference>
<name>A0A7H1MKC8_9LACO</name>
<keyword evidence="3" id="KW-0963">Cytoplasm</keyword>